<dbReference type="Proteomes" id="UP000283383">
    <property type="component" value="Unassembled WGS sequence"/>
</dbReference>
<reference evidence="2 3" key="1">
    <citation type="journal article" date="2018" name="BMC Genomics">
        <title>Comparative genome analyses reveal sequence features reflecting distinct modes of host-adaptation between dicot and monocot powdery mildew.</title>
        <authorList>
            <person name="Wu Y."/>
            <person name="Ma X."/>
            <person name="Pan Z."/>
            <person name="Kale S.D."/>
            <person name="Song Y."/>
            <person name="King H."/>
            <person name="Zhang Q."/>
            <person name="Presley C."/>
            <person name="Deng X."/>
            <person name="Wei C.I."/>
            <person name="Xiao S."/>
        </authorList>
    </citation>
    <scope>NUCLEOTIDE SEQUENCE [LARGE SCALE GENOMIC DNA]</scope>
    <source>
        <strain evidence="2">UMSG3</strain>
    </source>
</reference>
<proteinExistence type="predicted"/>
<evidence type="ECO:0000313" key="3">
    <source>
        <dbReference type="Proteomes" id="UP000283383"/>
    </source>
</evidence>
<name>A0A420JBR0_9PEZI</name>
<dbReference type="EMBL" id="MCBQ01000008">
    <property type="protein sequence ID" value="RKF84182.1"/>
    <property type="molecule type" value="Genomic_DNA"/>
</dbReference>
<keyword evidence="3" id="KW-1185">Reference proteome</keyword>
<feature type="compositionally biased region" description="Polar residues" evidence="1">
    <location>
        <begin position="381"/>
        <end position="409"/>
    </location>
</feature>
<gene>
    <name evidence="2" type="ORF">GcM3_000007</name>
</gene>
<feature type="region of interest" description="Disordered" evidence="1">
    <location>
        <begin position="211"/>
        <end position="285"/>
    </location>
</feature>
<dbReference type="AlphaFoldDB" id="A0A420JBR0"/>
<feature type="compositionally biased region" description="Low complexity" evidence="1">
    <location>
        <begin position="236"/>
        <end position="247"/>
    </location>
</feature>
<comment type="caution">
    <text evidence="2">The sequence shown here is derived from an EMBL/GenBank/DDBJ whole genome shotgun (WGS) entry which is preliminary data.</text>
</comment>
<feature type="region of interest" description="Disordered" evidence="1">
    <location>
        <begin position="1"/>
        <end position="47"/>
    </location>
</feature>
<feature type="region of interest" description="Disordered" evidence="1">
    <location>
        <begin position="327"/>
        <end position="436"/>
    </location>
</feature>
<sequence length="436" mass="48889">MATRSFRELPPPAAMKLSQSSLHSHLTAGRSQSLGQFPDPPPQWQGAEDSMRNWLLARAEEDKWRQEEEKTRQEALRLEQLKIEQEMLKTSLQGGIPPFLIPMFFAGIGIGSSPENKSEWNQNPYSQIHRLQQQRLVPLQPSLSSTQPSHFSEQQKRRDSRSEKQHEGPQLYPTASNIYSKVMATNGTQMSSRFAKAYQMSPVNACRPNQISQSKVSKLPKMSHEGMPVEPVLKGSSSQNSSEKQSSPPICFHYWQPPTIRGEKSGCQQFSNSSNHDSSPKKRKIVTQLSENPSTTHQQQQEPYNLSSFSQIEKSIFNPPLIQHLSHIRQRSHSARDHDDYSEPPSGHSDSETFSRETAASPLNQISNAANNHAPLDSKVHSTSANSVPTLLNLLEASNDSQQSANPATHSKKRQSSQNIRLYPPNSDMRGQKSGD</sequence>
<feature type="compositionally biased region" description="Polar residues" evidence="1">
    <location>
        <begin position="356"/>
        <end position="371"/>
    </location>
</feature>
<feature type="compositionally biased region" description="Polar residues" evidence="1">
    <location>
        <begin position="266"/>
        <end position="277"/>
    </location>
</feature>
<dbReference type="STRING" id="62708.A0A420JBR0"/>
<feature type="compositionally biased region" description="Basic and acidic residues" evidence="1">
    <location>
        <begin position="153"/>
        <end position="167"/>
    </location>
</feature>
<protein>
    <submittedName>
        <fullName evidence="2">Uncharacterized protein</fullName>
    </submittedName>
</protein>
<organism evidence="2 3">
    <name type="scientific">Golovinomyces cichoracearum</name>
    <dbReference type="NCBI Taxonomy" id="62708"/>
    <lineage>
        <taxon>Eukaryota</taxon>
        <taxon>Fungi</taxon>
        <taxon>Dikarya</taxon>
        <taxon>Ascomycota</taxon>
        <taxon>Pezizomycotina</taxon>
        <taxon>Leotiomycetes</taxon>
        <taxon>Erysiphales</taxon>
        <taxon>Erysiphaceae</taxon>
        <taxon>Golovinomyces</taxon>
    </lineage>
</organism>
<feature type="region of interest" description="Disordered" evidence="1">
    <location>
        <begin position="142"/>
        <end position="177"/>
    </location>
</feature>
<accession>A0A420JBR0</accession>
<evidence type="ECO:0000313" key="2">
    <source>
        <dbReference type="EMBL" id="RKF84182.1"/>
    </source>
</evidence>
<evidence type="ECO:0000256" key="1">
    <source>
        <dbReference type="SAM" id="MobiDB-lite"/>
    </source>
</evidence>
<feature type="compositionally biased region" description="Polar residues" evidence="1">
    <location>
        <begin position="17"/>
        <end position="35"/>
    </location>
</feature>